<dbReference type="EMBL" id="CAXKWB010049220">
    <property type="protein sequence ID" value="CAL4168158.1"/>
    <property type="molecule type" value="Genomic_DNA"/>
</dbReference>
<feature type="transmembrane region" description="Helical" evidence="1">
    <location>
        <begin position="121"/>
        <end position="144"/>
    </location>
</feature>
<organism evidence="2 3">
    <name type="scientific">Meganyctiphanes norvegica</name>
    <name type="common">Northern krill</name>
    <name type="synonym">Thysanopoda norvegica</name>
    <dbReference type="NCBI Taxonomy" id="48144"/>
    <lineage>
        <taxon>Eukaryota</taxon>
        <taxon>Metazoa</taxon>
        <taxon>Ecdysozoa</taxon>
        <taxon>Arthropoda</taxon>
        <taxon>Crustacea</taxon>
        <taxon>Multicrustacea</taxon>
        <taxon>Malacostraca</taxon>
        <taxon>Eumalacostraca</taxon>
        <taxon>Eucarida</taxon>
        <taxon>Euphausiacea</taxon>
        <taxon>Euphausiidae</taxon>
        <taxon>Meganyctiphanes</taxon>
    </lineage>
</organism>
<reference evidence="2 3" key="1">
    <citation type="submission" date="2024-05" db="EMBL/GenBank/DDBJ databases">
        <authorList>
            <person name="Wallberg A."/>
        </authorList>
    </citation>
    <scope>NUCLEOTIDE SEQUENCE [LARGE SCALE GENOMIC DNA]</scope>
</reference>
<sequence>MYSSFQSHGKFYLPHLYSYSTCIAPIGPIFVHISKCTAPSNPMENSIGPILVHIPNVQLLPILWQIILVSSYFTLHMYSSFPSHGKLYWPHLCSYFKCTAPSIAIANSIGLILFHSTNVQLLLITWQVLLPPFIFVFQMCSLFHSHDKLYWAHFCSYSKCTASSIPMTNYIGPILFHISNVQLILLLFVF</sequence>
<dbReference type="AlphaFoldDB" id="A0AAV2SB08"/>
<keyword evidence="1" id="KW-0472">Membrane</keyword>
<feature type="transmembrane region" description="Helical" evidence="1">
    <location>
        <begin position="94"/>
        <end position="114"/>
    </location>
</feature>
<evidence type="ECO:0000313" key="2">
    <source>
        <dbReference type="EMBL" id="CAL4168158.1"/>
    </source>
</evidence>
<feature type="transmembrane region" description="Helical" evidence="1">
    <location>
        <begin position="54"/>
        <end position="74"/>
    </location>
</feature>
<evidence type="ECO:0000313" key="3">
    <source>
        <dbReference type="Proteomes" id="UP001497623"/>
    </source>
</evidence>
<comment type="caution">
    <text evidence="2">The sequence shown here is derived from an EMBL/GenBank/DDBJ whole genome shotgun (WGS) entry which is preliminary data.</text>
</comment>
<keyword evidence="1" id="KW-0812">Transmembrane</keyword>
<protein>
    <submittedName>
        <fullName evidence="2">Uncharacterized protein</fullName>
    </submittedName>
</protein>
<accession>A0AAV2SB08</accession>
<gene>
    <name evidence="2" type="ORF">MNOR_LOCUS33664</name>
</gene>
<name>A0AAV2SB08_MEGNR</name>
<feature type="transmembrane region" description="Helical" evidence="1">
    <location>
        <begin position="170"/>
        <end position="189"/>
    </location>
</feature>
<dbReference type="Proteomes" id="UP001497623">
    <property type="component" value="Unassembled WGS sequence"/>
</dbReference>
<evidence type="ECO:0000256" key="1">
    <source>
        <dbReference type="SAM" id="Phobius"/>
    </source>
</evidence>
<keyword evidence="3" id="KW-1185">Reference proteome</keyword>
<keyword evidence="1" id="KW-1133">Transmembrane helix</keyword>
<proteinExistence type="predicted"/>
<feature type="transmembrane region" description="Helical" evidence="1">
    <location>
        <begin position="12"/>
        <end position="33"/>
    </location>
</feature>